<reference evidence="1 2" key="1">
    <citation type="submission" date="2014-09" db="EMBL/GenBank/DDBJ databases">
        <title>A draft genome sequence for Xanthomonas axonopodis pv. vasculorum NCPPB 900.</title>
        <authorList>
            <person name="Harrison J."/>
            <person name="Studholme D.J."/>
        </authorList>
    </citation>
    <scope>NUCLEOTIDE SEQUENCE [LARGE SCALE GENOMIC DNA]</scope>
    <source>
        <strain evidence="1 2">NCPPB 900</strain>
    </source>
</reference>
<proteinExistence type="predicted"/>
<dbReference type="eggNOG" id="ENOG5033R1J">
    <property type="taxonomic scope" value="Bacteria"/>
</dbReference>
<sequence>MLLLRRFTALIFSLLVLGTSTLLIFSASTESTACCGDGVVAAAGAEAAGASVVTAVGSATTSIITQLQLMDQNVSSGFGRLYEELAKQTAAQRTFEQGAISAQTQMYMEERRAEAEEKYALSPRACFETASGVASTVAAGETKEAVNDLNRLMTDRTLNTPNTAAAIGRIYKDHAEKYCSARDAQLGRCTAVAAELQNADVRADVLLGSASLTPAQSDAAKALVANIVNPIPTQNIPTKWENTAQGRAFVSGQLLEQARTSVAANSLNQAVAARTRIPGLGSAAMLNRADVSEREMMEAQVRGRFESPDWYKMLAAMSTENLLRELNKQSAFGLWMDYREFSQMERIESLLATDLAVTVKQDSEKRLQQARSAAAKAR</sequence>
<dbReference type="Proteomes" id="UP000028012">
    <property type="component" value="Unassembled WGS sequence"/>
</dbReference>
<name>A0A098PTI0_9XANT</name>
<dbReference type="STRING" id="325777.GW15_0221325"/>
<dbReference type="HOGENOM" id="CLU_731480_0_0_6"/>
<gene>
    <name evidence="1" type="ORF">GW15_0221325</name>
</gene>
<accession>A0A098PTI0</accession>
<evidence type="ECO:0000313" key="2">
    <source>
        <dbReference type="Proteomes" id="UP000028012"/>
    </source>
</evidence>
<evidence type="ECO:0000313" key="1">
    <source>
        <dbReference type="EMBL" id="KGE50315.1"/>
    </source>
</evidence>
<dbReference type="RefSeq" id="WP_042825137.1">
    <property type="nucleotide sequence ID" value="NZ_KN173626.1"/>
</dbReference>
<dbReference type="EMBL" id="JPHD02000143">
    <property type="protein sequence ID" value="KGE50315.1"/>
    <property type="molecule type" value="Genomic_DNA"/>
</dbReference>
<comment type="caution">
    <text evidence="1">The sequence shown here is derived from an EMBL/GenBank/DDBJ whole genome shotgun (WGS) entry which is preliminary data.</text>
</comment>
<organism evidence="1 2">
    <name type="scientific">Xanthomonas axonopodis pv. vasculorum</name>
    <dbReference type="NCBI Taxonomy" id="325777"/>
    <lineage>
        <taxon>Bacteria</taxon>
        <taxon>Pseudomonadati</taxon>
        <taxon>Pseudomonadota</taxon>
        <taxon>Gammaproteobacteria</taxon>
        <taxon>Lysobacterales</taxon>
        <taxon>Lysobacteraceae</taxon>
        <taxon>Xanthomonas</taxon>
    </lineage>
</organism>
<protein>
    <submittedName>
        <fullName evidence="1">Uncharacterized protein</fullName>
    </submittedName>
</protein>
<dbReference type="AlphaFoldDB" id="A0A098PTI0"/>